<feature type="transmembrane region" description="Helical" evidence="7">
    <location>
        <begin position="71"/>
        <end position="95"/>
    </location>
</feature>
<dbReference type="KEGG" id="pbk:Back11_26450"/>
<dbReference type="CDD" id="cd06261">
    <property type="entry name" value="TM_PBP2"/>
    <property type="match status" value="1"/>
</dbReference>
<feature type="transmembrane region" description="Helical" evidence="7">
    <location>
        <begin position="261"/>
        <end position="280"/>
    </location>
</feature>
<evidence type="ECO:0000313" key="9">
    <source>
        <dbReference type="Proteomes" id="UP000275368"/>
    </source>
</evidence>
<evidence type="ECO:0000256" key="3">
    <source>
        <dbReference type="ARBA" id="ARBA00022475"/>
    </source>
</evidence>
<dbReference type="Pfam" id="PF00528">
    <property type="entry name" value="BPD_transp_1"/>
    <property type="match status" value="1"/>
</dbReference>
<sequence length="295" mass="33319">MITTRLSKQWIIHLLFILYMLATLFPLLLVFMVSITEEKSLLIHGYSILPQKIDFSAYTYLFHDSHVIVRAYGVTILVTIIGTIIGLLLTALFAYPISRKDFPFRKGLTFYVFLTMLFNGGLVPWYLVYTKYLHIDNSLLALILPNLLIGGFNILIMRTFFMNTIPPSIIESAAIDGAGEVRIFSQIILRLSLPVMSTIGLFNTLAYWNDWYNSLIFINSSEKYSIQYLLNKTLLDIQVLLNQTGNSGQSQLLAHAPTETIRMAMAIIGIGPIILAYPFFQKYIVQGLTVGAVKG</sequence>
<dbReference type="InterPro" id="IPR000515">
    <property type="entry name" value="MetI-like"/>
</dbReference>
<keyword evidence="6 7" id="KW-0472">Membrane</keyword>
<keyword evidence="2 7" id="KW-0813">Transport</keyword>
<dbReference type="AlphaFoldDB" id="A0A3G9IR11"/>
<gene>
    <name evidence="8" type="ORF">Back11_26450</name>
</gene>
<evidence type="ECO:0000313" key="8">
    <source>
        <dbReference type="EMBL" id="BBH21300.1"/>
    </source>
</evidence>
<evidence type="ECO:0000256" key="1">
    <source>
        <dbReference type="ARBA" id="ARBA00004651"/>
    </source>
</evidence>
<name>A0A3G9IR11_9BACL</name>
<dbReference type="PANTHER" id="PTHR43744">
    <property type="entry name" value="ABC TRANSPORTER PERMEASE PROTEIN MG189-RELATED-RELATED"/>
    <property type="match status" value="1"/>
</dbReference>
<dbReference type="GO" id="GO:0005886">
    <property type="term" value="C:plasma membrane"/>
    <property type="evidence" value="ECO:0007669"/>
    <property type="project" value="UniProtKB-SubCell"/>
</dbReference>
<dbReference type="SUPFAM" id="SSF161098">
    <property type="entry name" value="MetI-like"/>
    <property type="match status" value="1"/>
</dbReference>
<reference evidence="8 9" key="1">
    <citation type="submission" date="2018-11" db="EMBL/GenBank/DDBJ databases">
        <title>Complete genome sequence of Paenibacillus baekrokdamisoli strain KCTC 33723.</title>
        <authorList>
            <person name="Kang S.W."/>
            <person name="Lee K.C."/>
            <person name="Kim K.K."/>
            <person name="Kim J.S."/>
            <person name="Kim D.S."/>
            <person name="Ko S.H."/>
            <person name="Yang S.H."/>
            <person name="Lee J.S."/>
        </authorList>
    </citation>
    <scope>NUCLEOTIDE SEQUENCE [LARGE SCALE GENOMIC DNA]</scope>
    <source>
        <strain evidence="8 9">KCTC 33723</strain>
    </source>
</reference>
<keyword evidence="4 7" id="KW-0812">Transmembrane</keyword>
<dbReference type="EMBL" id="AP019308">
    <property type="protein sequence ID" value="BBH21300.1"/>
    <property type="molecule type" value="Genomic_DNA"/>
</dbReference>
<dbReference type="PANTHER" id="PTHR43744:SF9">
    <property type="entry name" value="POLYGALACTURONAN_RHAMNOGALACTURONAN TRANSPORT SYSTEM PERMEASE PROTEIN YTCP"/>
    <property type="match status" value="1"/>
</dbReference>
<evidence type="ECO:0000256" key="7">
    <source>
        <dbReference type="RuleBase" id="RU363032"/>
    </source>
</evidence>
<proteinExistence type="inferred from homology"/>
<evidence type="ECO:0000256" key="5">
    <source>
        <dbReference type="ARBA" id="ARBA00022989"/>
    </source>
</evidence>
<keyword evidence="9" id="KW-1185">Reference proteome</keyword>
<dbReference type="Gene3D" id="1.10.3720.10">
    <property type="entry name" value="MetI-like"/>
    <property type="match status" value="1"/>
</dbReference>
<dbReference type="RefSeq" id="WP_125657588.1">
    <property type="nucleotide sequence ID" value="NZ_AP019308.1"/>
</dbReference>
<protein>
    <submittedName>
        <fullName evidence="8">Sugar ABC transporter permease</fullName>
    </submittedName>
</protein>
<dbReference type="Proteomes" id="UP000275368">
    <property type="component" value="Chromosome"/>
</dbReference>
<feature type="transmembrane region" description="Helical" evidence="7">
    <location>
        <begin position="107"/>
        <end position="127"/>
    </location>
</feature>
<feature type="transmembrane region" description="Helical" evidence="7">
    <location>
        <begin position="187"/>
        <end position="208"/>
    </location>
</feature>
<dbReference type="OrthoDB" id="9810086at2"/>
<dbReference type="InterPro" id="IPR035906">
    <property type="entry name" value="MetI-like_sf"/>
</dbReference>
<dbReference type="GO" id="GO:0055085">
    <property type="term" value="P:transmembrane transport"/>
    <property type="evidence" value="ECO:0007669"/>
    <property type="project" value="InterPro"/>
</dbReference>
<evidence type="ECO:0000256" key="2">
    <source>
        <dbReference type="ARBA" id="ARBA00022448"/>
    </source>
</evidence>
<dbReference type="PROSITE" id="PS50928">
    <property type="entry name" value="ABC_TM1"/>
    <property type="match status" value="1"/>
</dbReference>
<keyword evidence="5 7" id="KW-1133">Transmembrane helix</keyword>
<comment type="similarity">
    <text evidence="7">Belongs to the binding-protein-dependent transport system permease family.</text>
</comment>
<organism evidence="8 9">
    <name type="scientific">Paenibacillus baekrokdamisoli</name>
    <dbReference type="NCBI Taxonomy" id="1712516"/>
    <lineage>
        <taxon>Bacteria</taxon>
        <taxon>Bacillati</taxon>
        <taxon>Bacillota</taxon>
        <taxon>Bacilli</taxon>
        <taxon>Bacillales</taxon>
        <taxon>Paenibacillaceae</taxon>
        <taxon>Paenibacillus</taxon>
    </lineage>
</organism>
<feature type="transmembrane region" description="Helical" evidence="7">
    <location>
        <begin position="12"/>
        <end position="35"/>
    </location>
</feature>
<feature type="transmembrane region" description="Helical" evidence="7">
    <location>
        <begin position="139"/>
        <end position="161"/>
    </location>
</feature>
<evidence type="ECO:0000256" key="4">
    <source>
        <dbReference type="ARBA" id="ARBA00022692"/>
    </source>
</evidence>
<accession>A0A3G9IR11</accession>
<comment type="subcellular location">
    <subcellularLocation>
        <location evidence="1 7">Cell membrane</location>
        <topology evidence="1 7">Multi-pass membrane protein</topology>
    </subcellularLocation>
</comment>
<evidence type="ECO:0000256" key="6">
    <source>
        <dbReference type="ARBA" id="ARBA00023136"/>
    </source>
</evidence>
<keyword evidence="3" id="KW-1003">Cell membrane</keyword>